<proteinExistence type="predicted"/>
<feature type="transmembrane region" description="Helical" evidence="1">
    <location>
        <begin position="7"/>
        <end position="26"/>
    </location>
</feature>
<keyword evidence="1" id="KW-0472">Membrane</keyword>
<keyword evidence="3" id="KW-1185">Reference proteome</keyword>
<feature type="transmembrane region" description="Helical" evidence="1">
    <location>
        <begin position="38"/>
        <end position="62"/>
    </location>
</feature>
<evidence type="ECO:0000256" key="1">
    <source>
        <dbReference type="SAM" id="Phobius"/>
    </source>
</evidence>
<dbReference type="Proteomes" id="UP000325315">
    <property type="component" value="Unassembled WGS sequence"/>
</dbReference>
<comment type="caution">
    <text evidence="2">The sequence shown here is derived from an EMBL/GenBank/DDBJ whole genome shotgun (WGS) entry which is preliminary data.</text>
</comment>
<protein>
    <submittedName>
        <fullName evidence="2">SucA</fullName>
    </submittedName>
</protein>
<gene>
    <name evidence="2" type="ORF">EPI10_034016</name>
</gene>
<name>A0A5B6XCK0_9ROSI</name>
<organism evidence="2 3">
    <name type="scientific">Gossypium australe</name>
    <dbReference type="NCBI Taxonomy" id="47621"/>
    <lineage>
        <taxon>Eukaryota</taxon>
        <taxon>Viridiplantae</taxon>
        <taxon>Streptophyta</taxon>
        <taxon>Embryophyta</taxon>
        <taxon>Tracheophyta</taxon>
        <taxon>Spermatophyta</taxon>
        <taxon>Magnoliopsida</taxon>
        <taxon>eudicotyledons</taxon>
        <taxon>Gunneridae</taxon>
        <taxon>Pentapetalae</taxon>
        <taxon>rosids</taxon>
        <taxon>malvids</taxon>
        <taxon>Malvales</taxon>
        <taxon>Malvaceae</taxon>
        <taxon>Malvoideae</taxon>
        <taxon>Gossypium</taxon>
    </lineage>
</organism>
<sequence>MDIMKQLAFMVVKLAFSLIITLPIFRGSGLFDDLFCRLLFIIFFLSTPPLPPPFVLLLLPLLPASGHCTISSFYSLLPSLPQHQEEIETRHVQS</sequence>
<evidence type="ECO:0000313" key="3">
    <source>
        <dbReference type="Proteomes" id="UP000325315"/>
    </source>
</evidence>
<dbReference type="OrthoDB" id="3342809at2759"/>
<dbReference type="AlphaFoldDB" id="A0A5B6XCK0"/>
<dbReference type="EMBL" id="SMMG02000001">
    <property type="protein sequence ID" value="KAA3490565.1"/>
    <property type="molecule type" value="Genomic_DNA"/>
</dbReference>
<accession>A0A5B6XCK0</accession>
<reference evidence="3" key="1">
    <citation type="journal article" date="2019" name="Plant Biotechnol. J.">
        <title>Genome sequencing of the Australian wild diploid species Gossypium australe highlights disease resistance and delayed gland morphogenesis.</title>
        <authorList>
            <person name="Cai Y."/>
            <person name="Cai X."/>
            <person name="Wang Q."/>
            <person name="Wang P."/>
            <person name="Zhang Y."/>
            <person name="Cai C."/>
            <person name="Xu Y."/>
            <person name="Wang K."/>
            <person name="Zhou Z."/>
            <person name="Wang C."/>
            <person name="Geng S."/>
            <person name="Li B."/>
            <person name="Dong Q."/>
            <person name="Hou Y."/>
            <person name="Wang H."/>
            <person name="Ai P."/>
            <person name="Liu Z."/>
            <person name="Yi F."/>
            <person name="Sun M."/>
            <person name="An G."/>
            <person name="Cheng J."/>
            <person name="Zhang Y."/>
            <person name="Shi Q."/>
            <person name="Xie Y."/>
            <person name="Shi X."/>
            <person name="Chang Y."/>
            <person name="Huang F."/>
            <person name="Chen Y."/>
            <person name="Hong S."/>
            <person name="Mi L."/>
            <person name="Sun Q."/>
            <person name="Zhang L."/>
            <person name="Zhou B."/>
            <person name="Peng R."/>
            <person name="Zhang X."/>
            <person name="Liu F."/>
        </authorList>
    </citation>
    <scope>NUCLEOTIDE SEQUENCE [LARGE SCALE GENOMIC DNA]</scope>
    <source>
        <strain evidence="3">cv. PA1801</strain>
    </source>
</reference>
<keyword evidence="1" id="KW-1133">Transmembrane helix</keyword>
<evidence type="ECO:0000313" key="2">
    <source>
        <dbReference type="EMBL" id="KAA3490565.1"/>
    </source>
</evidence>
<keyword evidence="1" id="KW-0812">Transmembrane</keyword>